<dbReference type="Proteomes" id="UP000324222">
    <property type="component" value="Unassembled WGS sequence"/>
</dbReference>
<proteinExistence type="predicted"/>
<sequence>MSRGSGVPVRPRAGSPPVHATLSPRLTRGTLELHTGFRRIQSEGVWTINDVLCSQVIHNPSPRYSLIPNTPCPSCFPLPQTPRRSTSPDTSPLELPSSKYPAPWLFRYLQRISSMLMDARNKR</sequence>
<reference evidence="2 3" key="1">
    <citation type="submission" date="2019-05" db="EMBL/GenBank/DDBJ databases">
        <title>Another draft genome of Portunus trituberculatus and its Hox gene families provides insights of decapod evolution.</title>
        <authorList>
            <person name="Jeong J.-H."/>
            <person name="Song I."/>
            <person name="Kim S."/>
            <person name="Choi T."/>
            <person name="Kim D."/>
            <person name="Ryu S."/>
            <person name="Kim W."/>
        </authorList>
    </citation>
    <scope>NUCLEOTIDE SEQUENCE [LARGE SCALE GENOMIC DNA]</scope>
    <source>
        <tissue evidence="2">Muscle</tissue>
    </source>
</reference>
<organism evidence="2 3">
    <name type="scientific">Portunus trituberculatus</name>
    <name type="common">Swimming crab</name>
    <name type="synonym">Neptunus trituberculatus</name>
    <dbReference type="NCBI Taxonomy" id="210409"/>
    <lineage>
        <taxon>Eukaryota</taxon>
        <taxon>Metazoa</taxon>
        <taxon>Ecdysozoa</taxon>
        <taxon>Arthropoda</taxon>
        <taxon>Crustacea</taxon>
        <taxon>Multicrustacea</taxon>
        <taxon>Malacostraca</taxon>
        <taxon>Eumalacostraca</taxon>
        <taxon>Eucarida</taxon>
        <taxon>Decapoda</taxon>
        <taxon>Pleocyemata</taxon>
        <taxon>Brachyura</taxon>
        <taxon>Eubrachyura</taxon>
        <taxon>Portunoidea</taxon>
        <taxon>Portunidae</taxon>
        <taxon>Portuninae</taxon>
        <taxon>Portunus</taxon>
    </lineage>
</organism>
<protein>
    <submittedName>
        <fullName evidence="2">Uncharacterized protein</fullName>
    </submittedName>
</protein>
<dbReference type="AlphaFoldDB" id="A0A5B7GGM7"/>
<evidence type="ECO:0000313" key="3">
    <source>
        <dbReference type="Proteomes" id="UP000324222"/>
    </source>
</evidence>
<dbReference type="EMBL" id="VSRR010015365">
    <property type="protein sequence ID" value="MPC58092.1"/>
    <property type="molecule type" value="Genomic_DNA"/>
</dbReference>
<gene>
    <name evidence="2" type="ORF">E2C01_052087</name>
</gene>
<name>A0A5B7GGM7_PORTR</name>
<evidence type="ECO:0000313" key="2">
    <source>
        <dbReference type="EMBL" id="MPC58092.1"/>
    </source>
</evidence>
<feature type="region of interest" description="Disordered" evidence="1">
    <location>
        <begin position="1"/>
        <end position="24"/>
    </location>
</feature>
<evidence type="ECO:0000256" key="1">
    <source>
        <dbReference type="SAM" id="MobiDB-lite"/>
    </source>
</evidence>
<accession>A0A5B7GGM7</accession>
<comment type="caution">
    <text evidence="2">The sequence shown here is derived from an EMBL/GenBank/DDBJ whole genome shotgun (WGS) entry which is preliminary data.</text>
</comment>
<keyword evidence="3" id="KW-1185">Reference proteome</keyword>